<proteinExistence type="predicted"/>
<gene>
    <name evidence="1" type="ORF">RRG08_057836</name>
</gene>
<comment type="caution">
    <text evidence="1">The sequence shown here is derived from an EMBL/GenBank/DDBJ whole genome shotgun (WGS) entry which is preliminary data.</text>
</comment>
<dbReference type="EMBL" id="JAWDGP010000872">
    <property type="protein sequence ID" value="KAK3796586.1"/>
    <property type="molecule type" value="Genomic_DNA"/>
</dbReference>
<organism evidence="1 2">
    <name type="scientific">Elysia crispata</name>
    <name type="common">lettuce slug</name>
    <dbReference type="NCBI Taxonomy" id="231223"/>
    <lineage>
        <taxon>Eukaryota</taxon>
        <taxon>Metazoa</taxon>
        <taxon>Spiralia</taxon>
        <taxon>Lophotrochozoa</taxon>
        <taxon>Mollusca</taxon>
        <taxon>Gastropoda</taxon>
        <taxon>Heterobranchia</taxon>
        <taxon>Euthyneura</taxon>
        <taxon>Panpulmonata</taxon>
        <taxon>Sacoglossa</taxon>
        <taxon>Placobranchoidea</taxon>
        <taxon>Plakobranchidae</taxon>
        <taxon>Elysia</taxon>
    </lineage>
</organism>
<reference evidence="1" key="1">
    <citation type="journal article" date="2023" name="G3 (Bethesda)">
        <title>A reference genome for the long-term kleptoplast-retaining sea slug Elysia crispata morphotype clarki.</title>
        <authorList>
            <person name="Eastman K.E."/>
            <person name="Pendleton A.L."/>
            <person name="Shaikh M.A."/>
            <person name="Suttiyut T."/>
            <person name="Ogas R."/>
            <person name="Tomko P."/>
            <person name="Gavelis G."/>
            <person name="Widhalm J.R."/>
            <person name="Wisecaver J.H."/>
        </authorList>
    </citation>
    <scope>NUCLEOTIDE SEQUENCE</scope>
    <source>
        <strain evidence="1">ECLA1</strain>
    </source>
</reference>
<evidence type="ECO:0000313" key="1">
    <source>
        <dbReference type="EMBL" id="KAK3796586.1"/>
    </source>
</evidence>
<accession>A0AAE1B0H1</accession>
<dbReference type="Proteomes" id="UP001283361">
    <property type="component" value="Unassembled WGS sequence"/>
</dbReference>
<name>A0AAE1B0H1_9GAST</name>
<keyword evidence="2" id="KW-1185">Reference proteome</keyword>
<dbReference type="AlphaFoldDB" id="A0AAE1B0H1"/>
<evidence type="ECO:0000313" key="2">
    <source>
        <dbReference type="Proteomes" id="UP001283361"/>
    </source>
</evidence>
<sequence length="174" mass="19133">MGGPKPSKIRAYLMKKTDRQESRTTRLYKCCDGTKEKGAGGALVLIQEQKDIALAECSSLRVTDHNLSGTPPSVYYVPDNPLPRIKTLPSTRLFPDRGCGPFSLTSRSFPKNHSVDKGQLKWQRSIPPKGWSCPVELAPHSRSRLCPCLIGVSPESLSPETDLAVLLTGTRRCV</sequence>
<protein>
    <submittedName>
        <fullName evidence="1">Uncharacterized protein</fullName>
    </submittedName>
</protein>